<organism evidence="1 2">
    <name type="scientific">Lasiosphaeria miniovina</name>
    <dbReference type="NCBI Taxonomy" id="1954250"/>
    <lineage>
        <taxon>Eukaryota</taxon>
        <taxon>Fungi</taxon>
        <taxon>Dikarya</taxon>
        <taxon>Ascomycota</taxon>
        <taxon>Pezizomycotina</taxon>
        <taxon>Sordariomycetes</taxon>
        <taxon>Sordariomycetidae</taxon>
        <taxon>Sordariales</taxon>
        <taxon>Lasiosphaeriaceae</taxon>
        <taxon>Lasiosphaeria</taxon>
    </lineage>
</organism>
<dbReference type="Proteomes" id="UP001172101">
    <property type="component" value="Unassembled WGS sequence"/>
</dbReference>
<protein>
    <submittedName>
        <fullName evidence="1">Uncharacterized protein</fullName>
    </submittedName>
</protein>
<dbReference type="GeneID" id="85328620"/>
<comment type="caution">
    <text evidence="1">The sequence shown here is derived from an EMBL/GenBank/DDBJ whole genome shotgun (WGS) entry which is preliminary data.</text>
</comment>
<name>A0AA40AJS9_9PEZI</name>
<dbReference type="AlphaFoldDB" id="A0AA40AJS9"/>
<evidence type="ECO:0000313" key="1">
    <source>
        <dbReference type="EMBL" id="KAK0717146.1"/>
    </source>
</evidence>
<accession>A0AA40AJS9</accession>
<reference evidence="1" key="1">
    <citation type="submission" date="2023-06" db="EMBL/GenBank/DDBJ databases">
        <title>Genome-scale phylogeny and comparative genomics of the fungal order Sordariales.</title>
        <authorList>
            <consortium name="Lawrence Berkeley National Laboratory"/>
            <person name="Hensen N."/>
            <person name="Bonometti L."/>
            <person name="Westerberg I."/>
            <person name="Brannstrom I.O."/>
            <person name="Guillou S."/>
            <person name="Cros-Aarteil S."/>
            <person name="Calhoun S."/>
            <person name="Haridas S."/>
            <person name="Kuo A."/>
            <person name="Mondo S."/>
            <person name="Pangilinan J."/>
            <person name="Riley R."/>
            <person name="LaButti K."/>
            <person name="Andreopoulos B."/>
            <person name="Lipzen A."/>
            <person name="Chen C."/>
            <person name="Yanf M."/>
            <person name="Daum C."/>
            <person name="Ng V."/>
            <person name="Clum A."/>
            <person name="Steindorff A."/>
            <person name="Ohm R."/>
            <person name="Martin F."/>
            <person name="Silar P."/>
            <person name="Natvig D."/>
            <person name="Lalanne C."/>
            <person name="Gautier V."/>
            <person name="Ament-velasquez S.L."/>
            <person name="Kruys A."/>
            <person name="Hutchinson M.I."/>
            <person name="Powell A.J."/>
            <person name="Barry K."/>
            <person name="Miller A.N."/>
            <person name="Grigoriev I.V."/>
            <person name="Debuchy R."/>
            <person name="Gladieux P."/>
            <person name="Thoren M.H."/>
            <person name="Johannesson H."/>
        </authorList>
    </citation>
    <scope>NUCLEOTIDE SEQUENCE</scope>
    <source>
        <strain evidence="1">SMH2392-1A</strain>
    </source>
</reference>
<dbReference type="RefSeq" id="XP_060295939.1">
    <property type="nucleotide sequence ID" value="XM_060445350.1"/>
</dbReference>
<evidence type="ECO:0000313" key="2">
    <source>
        <dbReference type="Proteomes" id="UP001172101"/>
    </source>
</evidence>
<dbReference type="EMBL" id="JAUIRO010000004">
    <property type="protein sequence ID" value="KAK0717146.1"/>
    <property type="molecule type" value="Genomic_DNA"/>
</dbReference>
<proteinExistence type="predicted"/>
<gene>
    <name evidence="1" type="ORF">B0T26DRAFT_751240</name>
</gene>
<keyword evidence="2" id="KW-1185">Reference proteome</keyword>
<sequence>MAALSFIDLARELRDMVYEYYVAIDGGYVFDPESDKLKAPSPRAHLFALQRTYKRVTDEITGLAFIHNLVTFSTILRMRDRAFLVEFLFDLYFNAVRLRLSDKYWNIPSDEELEKMPKALRPTEENRFLYHFSAAAAAIRFLRSNPSSRVHVRRILLDEDREAVAYPETHGKGLVPFCAENPHLRIERRVSL</sequence>